<keyword evidence="2" id="KW-1185">Reference proteome</keyword>
<evidence type="ECO:0000313" key="2">
    <source>
        <dbReference type="Proteomes" id="UP000037035"/>
    </source>
</evidence>
<gene>
    <name evidence="1" type="ORF">VP01_12967g1</name>
</gene>
<accession>A0A0L6VNP1</accession>
<protein>
    <submittedName>
        <fullName evidence="1">Uncharacterized protein</fullName>
    </submittedName>
</protein>
<dbReference type="EMBL" id="LAVV01003295">
    <property type="protein sequence ID" value="KNZ62242.1"/>
    <property type="molecule type" value="Genomic_DNA"/>
</dbReference>
<evidence type="ECO:0000313" key="1">
    <source>
        <dbReference type="EMBL" id="KNZ62242.1"/>
    </source>
</evidence>
<dbReference type="OrthoDB" id="2019644at2759"/>
<organism evidence="1 2">
    <name type="scientific">Puccinia sorghi</name>
    <dbReference type="NCBI Taxonomy" id="27349"/>
    <lineage>
        <taxon>Eukaryota</taxon>
        <taxon>Fungi</taxon>
        <taxon>Dikarya</taxon>
        <taxon>Basidiomycota</taxon>
        <taxon>Pucciniomycotina</taxon>
        <taxon>Pucciniomycetes</taxon>
        <taxon>Pucciniales</taxon>
        <taxon>Pucciniaceae</taxon>
        <taxon>Puccinia</taxon>
    </lineage>
</organism>
<dbReference type="AlphaFoldDB" id="A0A0L6VNP1"/>
<comment type="caution">
    <text evidence="1">The sequence shown here is derived from an EMBL/GenBank/DDBJ whole genome shotgun (WGS) entry which is preliminary data.</text>
</comment>
<reference evidence="1 2" key="1">
    <citation type="submission" date="2015-08" db="EMBL/GenBank/DDBJ databases">
        <title>Next Generation Sequencing and Analysis of the Genome of Puccinia sorghi L Schw, the Causal Agent of Maize Common Rust.</title>
        <authorList>
            <person name="Rochi L."/>
            <person name="Burguener G."/>
            <person name="Darino M."/>
            <person name="Turjanski A."/>
            <person name="Kreff E."/>
            <person name="Dieguez M.J."/>
            <person name="Sacco F."/>
        </authorList>
    </citation>
    <scope>NUCLEOTIDE SEQUENCE [LARGE SCALE GENOMIC DNA]</scope>
    <source>
        <strain evidence="1 2">RO10H11247</strain>
    </source>
</reference>
<name>A0A0L6VNP1_9BASI</name>
<sequence>MTWKFGAAVYPRKPGVPLPISRHRIFLTVRTTSMLSNTNSGSEVYSREVLALVAHPGIEIMLHILNNTERMPQVFETLLKGPRFVENEPNKRKKIFVVNLMWKIGCLSAGQQIFPTKQDISPKSV</sequence>
<dbReference type="Proteomes" id="UP000037035">
    <property type="component" value="Unassembled WGS sequence"/>
</dbReference>
<dbReference type="VEuPathDB" id="FungiDB:VP01_12967g1"/>
<dbReference type="STRING" id="27349.A0A0L6VNP1"/>
<feature type="non-terminal residue" evidence="1">
    <location>
        <position position="125"/>
    </location>
</feature>
<proteinExistence type="predicted"/>